<protein>
    <submittedName>
        <fullName evidence="2">Uncharacterized protein</fullName>
    </submittedName>
</protein>
<feature type="non-terminal residue" evidence="2">
    <location>
        <position position="1"/>
    </location>
</feature>
<evidence type="ECO:0000313" key="2">
    <source>
        <dbReference type="EMBL" id="KAG5457636.1"/>
    </source>
</evidence>
<keyword evidence="3" id="KW-1185">Reference proteome</keyword>
<reference evidence="2 3" key="1">
    <citation type="journal article" name="Sci. Rep.">
        <title>Genome-scale phylogenetic analyses confirm Olpidium as the closest living zoosporic fungus to the non-flagellated, terrestrial fungi.</title>
        <authorList>
            <person name="Chang Y."/>
            <person name="Rochon D."/>
            <person name="Sekimoto S."/>
            <person name="Wang Y."/>
            <person name="Chovatia M."/>
            <person name="Sandor L."/>
            <person name="Salamov A."/>
            <person name="Grigoriev I.V."/>
            <person name="Stajich J.E."/>
            <person name="Spatafora J.W."/>
        </authorList>
    </citation>
    <scope>NUCLEOTIDE SEQUENCE [LARGE SCALE GENOMIC DNA]</scope>
    <source>
        <strain evidence="2">S191</strain>
    </source>
</reference>
<comment type="caution">
    <text evidence="2">The sequence shown here is derived from an EMBL/GenBank/DDBJ whole genome shotgun (WGS) entry which is preliminary data.</text>
</comment>
<evidence type="ECO:0000313" key="3">
    <source>
        <dbReference type="Proteomes" id="UP000673691"/>
    </source>
</evidence>
<organism evidence="2 3">
    <name type="scientific">Olpidium bornovanus</name>
    <dbReference type="NCBI Taxonomy" id="278681"/>
    <lineage>
        <taxon>Eukaryota</taxon>
        <taxon>Fungi</taxon>
        <taxon>Fungi incertae sedis</taxon>
        <taxon>Olpidiomycota</taxon>
        <taxon>Olpidiomycotina</taxon>
        <taxon>Olpidiomycetes</taxon>
        <taxon>Olpidiales</taxon>
        <taxon>Olpidiaceae</taxon>
        <taxon>Olpidium</taxon>
    </lineage>
</organism>
<accession>A0A8H7ZQM1</accession>
<dbReference type="EMBL" id="JAEFCI010009745">
    <property type="protein sequence ID" value="KAG5457636.1"/>
    <property type="molecule type" value="Genomic_DNA"/>
</dbReference>
<sequence>RDGRGVAPWPRGHGQNSVEPARRSLRDTHPSFPGPLSPPPASYRRPPASPFDRTILAAVHGRRLSSSSFPSAAR</sequence>
<gene>
    <name evidence="2" type="ORF">BJ554DRAFT_2294</name>
</gene>
<feature type="compositionally biased region" description="Pro residues" evidence="1">
    <location>
        <begin position="32"/>
        <end position="41"/>
    </location>
</feature>
<feature type="region of interest" description="Disordered" evidence="1">
    <location>
        <begin position="1"/>
        <end position="52"/>
    </location>
</feature>
<proteinExistence type="predicted"/>
<name>A0A8H7ZQM1_9FUNG</name>
<dbReference type="AlphaFoldDB" id="A0A8H7ZQM1"/>
<dbReference type="Proteomes" id="UP000673691">
    <property type="component" value="Unassembled WGS sequence"/>
</dbReference>
<evidence type="ECO:0000256" key="1">
    <source>
        <dbReference type="SAM" id="MobiDB-lite"/>
    </source>
</evidence>
<feature type="compositionally biased region" description="Basic and acidic residues" evidence="1">
    <location>
        <begin position="20"/>
        <end position="29"/>
    </location>
</feature>